<name>A0A0A5FSB2_9BACI</name>
<protein>
    <recommendedName>
        <fullName evidence="3">Tetraprenyl-beta-curcumene synthase</fullName>
    </recommendedName>
</protein>
<evidence type="ECO:0000313" key="1">
    <source>
        <dbReference type="EMBL" id="KGX83666.1"/>
    </source>
</evidence>
<dbReference type="Pfam" id="PF10776">
    <property type="entry name" value="DUF2600"/>
    <property type="match status" value="1"/>
</dbReference>
<comment type="caution">
    <text evidence="1">The sequence shown here is derived from an EMBL/GenBank/DDBJ whole genome shotgun (WGS) entry which is preliminary data.</text>
</comment>
<reference evidence="1 2" key="1">
    <citation type="submission" date="2013-08" db="EMBL/GenBank/DDBJ databases">
        <authorList>
            <person name="Huang J."/>
            <person name="Wang G."/>
        </authorList>
    </citation>
    <scope>NUCLEOTIDE SEQUENCE [LARGE SCALE GENOMIC DNA]</scope>
    <source>
        <strain evidence="1 2">BH030004</strain>
    </source>
</reference>
<organism evidence="1 2">
    <name type="scientific">Pontibacillus marinus BH030004 = DSM 16465</name>
    <dbReference type="NCBI Taxonomy" id="1385511"/>
    <lineage>
        <taxon>Bacteria</taxon>
        <taxon>Bacillati</taxon>
        <taxon>Bacillota</taxon>
        <taxon>Bacilli</taxon>
        <taxon>Bacillales</taxon>
        <taxon>Bacillaceae</taxon>
        <taxon>Pontibacillus</taxon>
    </lineage>
</organism>
<dbReference type="AlphaFoldDB" id="A0A0A5FSB2"/>
<dbReference type="Proteomes" id="UP000030403">
    <property type="component" value="Unassembled WGS sequence"/>
</dbReference>
<evidence type="ECO:0000313" key="2">
    <source>
        <dbReference type="Proteomes" id="UP000030403"/>
    </source>
</evidence>
<proteinExistence type="predicted"/>
<sequence length="356" mass="41740">MSSVPKKALPLMMMIYRKIFPQVHKELGQWRNRAEKIPNEELRKQALDSIEDKTFHCEGGSVYAILANENWREAIRFIVAYQTISDYLDNLCDRSTSLDPEDFRQLHESMLDALTPENELKDYYAYRDEKDDGGYLSSLVQTCQDSLKKMPQYEMIAPFTLELSSIYGDLQVHKHVTFDERIPRLQTWFGDHQEKWGDLSWYEFSACSGSTLGIFCLVSYGFGGELNKELARKVYNSYFPYMQGLHILLDYYIDQEEDKEEGDLNFCTYYDHEDHMKERFVYFIDQTTKHVDQLPHASFHQMIRKGLVGMYLADQKVETIKGARMMVRDLLKVSGKKATFFYVNTKLYHKIKPGIA</sequence>
<dbReference type="eggNOG" id="ENOG502Z812">
    <property type="taxonomic scope" value="Bacteria"/>
</dbReference>
<accession>A0A0A5FSB2</accession>
<dbReference type="EMBL" id="AVPF01000090">
    <property type="protein sequence ID" value="KGX83666.1"/>
    <property type="molecule type" value="Genomic_DNA"/>
</dbReference>
<evidence type="ECO:0008006" key="3">
    <source>
        <dbReference type="Google" id="ProtNLM"/>
    </source>
</evidence>
<keyword evidence="2" id="KW-1185">Reference proteome</keyword>
<dbReference type="STRING" id="1385511.GCA_000425225_03665"/>
<gene>
    <name evidence="1" type="ORF">N783_01740</name>
</gene>
<dbReference type="InterPro" id="IPR019712">
    <property type="entry name" value="YtpB-like"/>
</dbReference>